<evidence type="ECO:0000313" key="1">
    <source>
        <dbReference type="EMBL" id="RHA65667.1"/>
    </source>
</evidence>
<gene>
    <name evidence="1" type="ORF">DW924_15115</name>
</gene>
<name>A0A413SEJ2_9FIRM</name>
<dbReference type="EMBL" id="QSFS01000023">
    <property type="protein sequence ID" value="RHA65667.1"/>
    <property type="molecule type" value="Genomic_DNA"/>
</dbReference>
<reference evidence="1 2" key="1">
    <citation type="submission" date="2018-08" db="EMBL/GenBank/DDBJ databases">
        <title>A genome reference for cultivated species of the human gut microbiota.</title>
        <authorList>
            <person name="Zou Y."/>
            <person name="Xue W."/>
            <person name="Luo G."/>
        </authorList>
    </citation>
    <scope>NUCLEOTIDE SEQUENCE [LARGE SCALE GENOMIC DNA]</scope>
    <source>
        <strain evidence="1 2">AM42-8</strain>
    </source>
</reference>
<dbReference type="RefSeq" id="WP_005341598.1">
    <property type="nucleotide sequence ID" value="NZ_QSFS01000023.1"/>
</dbReference>
<accession>A0A413SEJ2</accession>
<proteinExistence type="predicted"/>
<dbReference type="Proteomes" id="UP000285642">
    <property type="component" value="Unassembled WGS sequence"/>
</dbReference>
<organism evidence="1 2">
    <name type="scientific">Dorea formicigenerans</name>
    <dbReference type="NCBI Taxonomy" id="39486"/>
    <lineage>
        <taxon>Bacteria</taxon>
        <taxon>Bacillati</taxon>
        <taxon>Bacillota</taxon>
        <taxon>Clostridia</taxon>
        <taxon>Lachnospirales</taxon>
        <taxon>Lachnospiraceae</taxon>
        <taxon>Dorea</taxon>
    </lineage>
</organism>
<protein>
    <submittedName>
        <fullName evidence="1">Uncharacterized protein</fullName>
    </submittedName>
</protein>
<sequence>MTVNSAHKKLDRENPDIIIAGCWSPARRRFAEALKSLPKATQKNAKETVAYESVSRIAAIYHLDNKM</sequence>
<evidence type="ECO:0000313" key="2">
    <source>
        <dbReference type="Proteomes" id="UP000285642"/>
    </source>
</evidence>
<dbReference type="AlphaFoldDB" id="A0A413SEJ2"/>
<comment type="caution">
    <text evidence="1">The sequence shown here is derived from an EMBL/GenBank/DDBJ whole genome shotgun (WGS) entry which is preliminary data.</text>
</comment>